<organism evidence="2 3">
    <name type="scientific">Dyella nitratireducens</name>
    <dbReference type="NCBI Taxonomy" id="1849580"/>
    <lineage>
        <taxon>Bacteria</taxon>
        <taxon>Pseudomonadati</taxon>
        <taxon>Pseudomonadota</taxon>
        <taxon>Gammaproteobacteria</taxon>
        <taxon>Lysobacterales</taxon>
        <taxon>Rhodanobacteraceae</taxon>
        <taxon>Dyella</taxon>
    </lineage>
</organism>
<gene>
    <name evidence="2" type="ORF">GCM10010981_22370</name>
</gene>
<dbReference type="Proteomes" id="UP000620046">
    <property type="component" value="Unassembled WGS sequence"/>
</dbReference>
<keyword evidence="3" id="KW-1185">Reference proteome</keyword>
<evidence type="ECO:0000256" key="1">
    <source>
        <dbReference type="SAM" id="MobiDB-lite"/>
    </source>
</evidence>
<sequence length="89" mass="9446">MSGYGTTQLKEGEDDPIKANGPINAHFEDVASVTSNEDGSVTIRGNGKHDVSLESMGSIGPKINGPYTYEFSPADPKNTAEGVEFIQKT</sequence>
<protein>
    <submittedName>
        <fullName evidence="2">Uncharacterized protein</fullName>
    </submittedName>
</protein>
<reference evidence="3" key="1">
    <citation type="journal article" date="2019" name="Int. J. Syst. Evol. Microbiol.">
        <title>The Global Catalogue of Microorganisms (GCM) 10K type strain sequencing project: providing services to taxonomists for standard genome sequencing and annotation.</title>
        <authorList>
            <consortium name="The Broad Institute Genomics Platform"/>
            <consortium name="The Broad Institute Genome Sequencing Center for Infectious Disease"/>
            <person name="Wu L."/>
            <person name="Ma J."/>
        </authorList>
    </citation>
    <scope>NUCLEOTIDE SEQUENCE [LARGE SCALE GENOMIC DNA]</scope>
    <source>
        <strain evidence="3">CGMCC 1.15439</strain>
    </source>
</reference>
<feature type="region of interest" description="Disordered" evidence="1">
    <location>
        <begin position="37"/>
        <end position="59"/>
    </location>
</feature>
<comment type="caution">
    <text evidence="2">The sequence shown here is derived from an EMBL/GenBank/DDBJ whole genome shotgun (WGS) entry which is preliminary data.</text>
</comment>
<evidence type="ECO:0000313" key="3">
    <source>
        <dbReference type="Proteomes" id="UP000620046"/>
    </source>
</evidence>
<dbReference type="EMBL" id="BMJA01000002">
    <property type="protein sequence ID" value="GGA33008.1"/>
    <property type="molecule type" value="Genomic_DNA"/>
</dbReference>
<accession>A0ABQ1FWZ3</accession>
<evidence type="ECO:0000313" key="2">
    <source>
        <dbReference type="EMBL" id="GGA33008.1"/>
    </source>
</evidence>
<name>A0ABQ1FWZ3_9GAMM</name>
<feature type="region of interest" description="Disordered" evidence="1">
    <location>
        <begin position="1"/>
        <end position="22"/>
    </location>
</feature>
<proteinExistence type="predicted"/>